<dbReference type="OrthoDB" id="10032492at2759"/>
<feature type="transmembrane region" description="Helical" evidence="5">
    <location>
        <begin position="56"/>
        <end position="76"/>
    </location>
</feature>
<evidence type="ECO:0000256" key="1">
    <source>
        <dbReference type="ARBA" id="ARBA00004127"/>
    </source>
</evidence>
<keyword evidence="4 5" id="KW-0472">Membrane</keyword>
<evidence type="ECO:0000256" key="5">
    <source>
        <dbReference type="SAM" id="Phobius"/>
    </source>
</evidence>
<gene>
    <name evidence="7" type="ORF">BHQ10_002949</name>
</gene>
<evidence type="ECO:0000313" key="7">
    <source>
        <dbReference type="EMBL" id="RAO66937.1"/>
    </source>
</evidence>
<sequence length="290" mass="32595">MWIISFWVFPVISACMWLAMLIAMLSTWAVKGKPHYSNMPASRTIPYISDIGATGIQPLFIAGSVVTVVFLDLSFLSERWLRHSGQLVRNKGRFDKACSIISIIFSFIGAAGLILLSIFNDVDYKNVHDSMLGVFIGGYLLSAIFICMEYLRLGVTYRRQHRVLFISFWIKLLFIIIELGLAIGFGVLNQKEHGVTNAAAILEWVIALVFTFYVLSFIIDLLPSVRTRHHIPQGEKALHMSRPSTSSGPQHEITYEEPVTTDSMGDRGNTYRGQVVNGHHMSGTHVPRDF</sequence>
<dbReference type="PANTHER" id="PTHR21324">
    <property type="entry name" value="FASTING-INDUCIBLE INTEGRAL MEMBRANE PROTEIN TM6P1-RELATED"/>
    <property type="match status" value="1"/>
</dbReference>
<evidence type="ECO:0000313" key="8">
    <source>
        <dbReference type="Proteomes" id="UP000249363"/>
    </source>
</evidence>
<organism evidence="7 8">
    <name type="scientific">Talaromyces amestolkiae</name>
    <dbReference type="NCBI Taxonomy" id="1196081"/>
    <lineage>
        <taxon>Eukaryota</taxon>
        <taxon>Fungi</taxon>
        <taxon>Dikarya</taxon>
        <taxon>Ascomycota</taxon>
        <taxon>Pezizomycotina</taxon>
        <taxon>Eurotiomycetes</taxon>
        <taxon>Eurotiomycetidae</taxon>
        <taxon>Eurotiales</taxon>
        <taxon>Trichocomaceae</taxon>
        <taxon>Talaromyces</taxon>
        <taxon>Talaromyces sect. Talaromyces</taxon>
    </lineage>
</organism>
<dbReference type="GO" id="GO:0012505">
    <property type="term" value="C:endomembrane system"/>
    <property type="evidence" value="ECO:0007669"/>
    <property type="project" value="UniProtKB-SubCell"/>
</dbReference>
<comment type="caution">
    <text evidence="7">The sequence shown here is derived from an EMBL/GenBank/DDBJ whole genome shotgun (WGS) entry which is preliminary data.</text>
</comment>
<protein>
    <recommendedName>
        <fullName evidence="6">CWH43-like N-terminal domain-containing protein</fullName>
    </recommendedName>
</protein>
<feature type="transmembrane region" description="Helical" evidence="5">
    <location>
        <begin position="200"/>
        <end position="222"/>
    </location>
</feature>
<dbReference type="GO" id="GO:0005886">
    <property type="term" value="C:plasma membrane"/>
    <property type="evidence" value="ECO:0007669"/>
    <property type="project" value="TreeGrafter"/>
</dbReference>
<proteinExistence type="predicted"/>
<dbReference type="AlphaFoldDB" id="A0A364KTQ1"/>
<dbReference type="EMBL" id="MIKG01000004">
    <property type="protein sequence ID" value="RAO66937.1"/>
    <property type="molecule type" value="Genomic_DNA"/>
</dbReference>
<feature type="transmembrane region" description="Helical" evidence="5">
    <location>
        <begin position="131"/>
        <end position="151"/>
    </location>
</feature>
<dbReference type="PANTHER" id="PTHR21324:SF2">
    <property type="entry name" value="EG:22E5.9 PROTEIN"/>
    <property type="match status" value="1"/>
</dbReference>
<feature type="transmembrane region" description="Helical" evidence="5">
    <location>
        <begin position="7"/>
        <end position="30"/>
    </location>
</feature>
<dbReference type="InterPro" id="IPR050911">
    <property type="entry name" value="DRAM/TMEM150_Autophagy_Mod"/>
</dbReference>
<keyword evidence="8" id="KW-1185">Reference proteome</keyword>
<evidence type="ECO:0000256" key="2">
    <source>
        <dbReference type="ARBA" id="ARBA00022692"/>
    </source>
</evidence>
<reference evidence="7 8" key="1">
    <citation type="journal article" date="2017" name="Biotechnol. Biofuels">
        <title>Differential beta-glucosidase expression as a function of carbon source availability in Talaromyces amestolkiae: a genomic and proteomic approach.</title>
        <authorList>
            <person name="de Eugenio L.I."/>
            <person name="Mendez-Liter J.A."/>
            <person name="Nieto-Dominguez M."/>
            <person name="Alonso L."/>
            <person name="Gil-Munoz J."/>
            <person name="Barriuso J."/>
            <person name="Prieto A."/>
            <person name="Martinez M.J."/>
        </authorList>
    </citation>
    <scope>NUCLEOTIDE SEQUENCE [LARGE SCALE GENOMIC DNA]</scope>
    <source>
        <strain evidence="7 8">CIB</strain>
    </source>
</reference>
<accession>A0A364KTQ1</accession>
<dbReference type="GeneID" id="63792165"/>
<feature type="domain" description="CWH43-like N-terminal" evidence="6">
    <location>
        <begin position="5"/>
        <end position="222"/>
    </location>
</feature>
<feature type="transmembrane region" description="Helical" evidence="5">
    <location>
        <begin position="163"/>
        <end position="188"/>
    </location>
</feature>
<name>A0A364KTQ1_TALAM</name>
<dbReference type="RefSeq" id="XP_040731453.1">
    <property type="nucleotide sequence ID" value="XM_040875150.1"/>
</dbReference>
<evidence type="ECO:0000256" key="3">
    <source>
        <dbReference type="ARBA" id="ARBA00022989"/>
    </source>
</evidence>
<dbReference type="Pfam" id="PF10277">
    <property type="entry name" value="Frag1"/>
    <property type="match status" value="1"/>
</dbReference>
<feature type="transmembrane region" description="Helical" evidence="5">
    <location>
        <begin position="97"/>
        <end position="119"/>
    </location>
</feature>
<keyword evidence="3 5" id="KW-1133">Transmembrane helix</keyword>
<evidence type="ECO:0000259" key="6">
    <source>
        <dbReference type="Pfam" id="PF10277"/>
    </source>
</evidence>
<dbReference type="InterPro" id="IPR019402">
    <property type="entry name" value="CWH43_N"/>
</dbReference>
<dbReference type="Proteomes" id="UP000249363">
    <property type="component" value="Unassembled WGS sequence"/>
</dbReference>
<comment type="subcellular location">
    <subcellularLocation>
        <location evidence="1">Endomembrane system</location>
        <topology evidence="1">Multi-pass membrane protein</topology>
    </subcellularLocation>
</comment>
<keyword evidence="2 5" id="KW-0812">Transmembrane</keyword>
<dbReference type="STRING" id="1196081.A0A364KTQ1"/>
<evidence type="ECO:0000256" key="4">
    <source>
        <dbReference type="ARBA" id="ARBA00023136"/>
    </source>
</evidence>